<keyword evidence="5" id="KW-0175">Coiled coil</keyword>
<dbReference type="GO" id="GO:0005524">
    <property type="term" value="F:ATP binding"/>
    <property type="evidence" value="ECO:0007669"/>
    <property type="project" value="UniProtKB-KW"/>
</dbReference>
<accession>A0A397BST6</accession>
<feature type="compositionally biased region" description="Polar residues" evidence="7">
    <location>
        <begin position="122"/>
        <end position="139"/>
    </location>
</feature>
<gene>
    <name evidence="9" type="ORF">DYB25_012399</name>
</gene>
<protein>
    <recommendedName>
        <fullName evidence="8">Kinesin motor domain-containing protein</fullName>
    </recommendedName>
</protein>
<dbReference type="GO" id="GO:0007018">
    <property type="term" value="P:microtubule-based movement"/>
    <property type="evidence" value="ECO:0007669"/>
    <property type="project" value="InterPro"/>
</dbReference>
<dbReference type="GO" id="GO:0008017">
    <property type="term" value="F:microtubule binding"/>
    <property type="evidence" value="ECO:0007669"/>
    <property type="project" value="InterPro"/>
</dbReference>
<comment type="similarity">
    <text evidence="6">Belongs to the TRAFAC class myosin-kinesin ATPase superfamily. Kinesin family.</text>
</comment>
<evidence type="ECO:0000259" key="8">
    <source>
        <dbReference type="PROSITE" id="PS50067"/>
    </source>
</evidence>
<dbReference type="GO" id="GO:0005875">
    <property type="term" value="C:microtubule associated complex"/>
    <property type="evidence" value="ECO:0007669"/>
    <property type="project" value="TreeGrafter"/>
</dbReference>
<comment type="caution">
    <text evidence="9">The sequence shown here is derived from an EMBL/GenBank/DDBJ whole genome shotgun (WGS) entry which is preliminary data.</text>
</comment>
<dbReference type="PANTHER" id="PTHR47969:SF15">
    <property type="entry name" value="CHROMOSOME-ASSOCIATED KINESIN KIF4A-RELATED"/>
    <property type="match status" value="1"/>
</dbReference>
<dbReference type="GO" id="GO:0003777">
    <property type="term" value="F:microtubule motor activity"/>
    <property type="evidence" value="ECO:0007669"/>
    <property type="project" value="InterPro"/>
</dbReference>
<dbReference type="PROSITE" id="PS50067">
    <property type="entry name" value="KINESIN_MOTOR_2"/>
    <property type="match status" value="1"/>
</dbReference>
<dbReference type="GO" id="GO:0051231">
    <property type="term" value="P:spindle elongation"/>
    <property type="evidence" value="ECO:0007669"/>
    <property type="project" value="TreeGrafter"/>
</dbReference>
<evidence type="ECO:0000256" key="1">
    <source>
        <dbReference type="ARBA" id="ARBA00004496"/>
    </source>
</evidence>
<keyword evidence="3" id="KW-0547">Nucleotide-binding</keyword>
<dbReference type="GO" id="GO:0007052">
    <property type="term" value="P:mitotic spindle organization"/>
    <property type="evidence" value="ECO:0007669"/>
    <property type="project" value="TreeGrafter"/>
</dbReference>
<sequence length="384" mass="42480">MDGSGDQSISYGQLRLVDLSGSENYDRAGAQRDRQLEAANIGQGLLALGRVIRALVEKWPHVPYRESKLTRLLEDSLGGTSMTTLLLAVSPGDEAHEETLNTLNYATLAKRVTTRPRKSCSSKKPNANTLPRSKSQPSLTPEVISPWQGHVPIRASTSAMKHLVRATDRTMHVPTTEWSENVLWEVNAKTLTLKARRILKTIFHTFDSKKGGALCKHDAQKVYHDLFQLPKAAAPPQLLLDDFLATFDALVATNPMLARHIFTSQGYTLNMEKTTPKQSTASTPIKTSASSLTSLDVYTSNPTPPCYPTASCSRSYLAIGLSDEPNILVQEIRVPVGNFRGLRDVRMKKSMATTRPSSAPVHRDMILTQSSNYHRQCTERSLTR</sequence>
<comment type="subcellular location">
    <subcellularLocation>
        <location evidence="1">Cytoplasm</location>
    </subcellularLocation>
</comment>
<proteinExistence type="inferred from homology"/>
<dbReference type="Proteomes" id="UP000266239">
    <property type="component" value="Unassembled WGS sequence"/>
</dbReference>
<feature type="region of interest" description="Disordered" evidence="7">
    <location>
        <begin position="114"/>
        <end position="143"/>
    </location>
</feature>
<dbReference type="InterPro" id="IPR027417">
    <property type="entry name" value="P-loop_NTPase"/>
</dbReference>
<dbReference type="AlphaFoldDB" id="A0A397BST6"/>
<evidence type="ECO:0000256" key="7">
    <source>
        <dbReference type="SAM" id="MobiDB-lite"/>
    </source>
</evidence>
<evidence type="ECO:0000256" key="3">
    <source>
        <dbReference type="ARBA" id="ARBA00022741"/>
    </source>
</evidence>
<organism evidence="9 10">
    <name type="scientific">Aphanomyces astaci</name>
    <name type="common">Crayfish plague agent</name>
    <dbReference type="NCBI Taxonomy" id="112090"/>
    <lineage>
        <taxon>Eukaryota</taxon>
        <taxon>Sar</taxon>
        <taxon>Stramenopiles</taxon>
        <taxon>Oomycota</taxon>
        <taxon>Saprolegniomycetes</taxon>
        <taxon>Saprolegniales</taxon>
        <taxon>Verrucalvaceae</taxon>
        <taxon>Aphanomyces</taxon>
    </lineage>
</organism>
<dbReference type="VEuPathDB" id="FungiDB:H257_16081"/>
<dbReference type="SMART" id="SM00129">
    <property type="entry name" value="KISc"/>
    <property type="match status" value="1"/>
</dbReference>
<dbReference type="GO" id="GO:0005737">
    <property type="term" value="C:cytoplasm"/>
    <property type="evidence" value="ECO:0007669"/>
    <property type="project" value="UniProtKB-SubCell"/>
</dbReference>
<dbReference type="Gene3D" id="3.40.850.10">
    <property type="entry name" value="Kinesin motor domain"/>
    <property type="match status" value="1"/>
</dbReference>
<evidence type="ECO:0000256" key="2">
    <source>
        <dbReference type="ARBA" id="ARBA00022490"/>
    </source>
</evidence>
<dbReference type="InterPro" id="IPR001752">
    <property type="entry name" value="Kinesin_motor_dom"/>
</dbReference>
<dbReference type="PRINTS" id="PR00380">
    <property type="entry name" value="KINESINHEAVY"/>
</dbReference>
<reference evidence="9 10" key="1">
    <citation type="submission" date="2018-08" db="EMBL/GenBank/DDBJ databases">
        <title>Aphanomyces genome sequencing and annotation.</title>
        <authorList>
            <person name="Minardi D."/>
            <person name="Oidtmann B."/>
            <person name="Van Der Giezen M."/>
            <person name="Studholme D.J."/>
        </authorList>
    </citation>
    <scope>NUCLEOTIDE SEQUENCE [LARGE SCALE GENOMIC DNA]</scope>
    <source>
        <strain evidence="9 10">Yx</strain>
    </source>
</reference>
<dbReference type="InterPro" id="IPR027640">
    <property type="entry name" value="Kinesin-like_fam"/>
</dbReference>
<evidence type="ECO:0000256" key="5">
    <source>
        <dbReference type="ARBA" id="ARBA00023054"/>
    </source>
</evidence>
<dbReference type="PANTHER" id="PTHR47969">
    <property type="entry name" value="CHROMOSOME-ASSOCIATED KINESIN KIF4A-RELATED"/>
    <property type="match status" value="1"/>
</dbReference>
<dbReference type="EMBL" id="QUTA01002821">
    <property type="protein sequence ID" value="RHY25799.1"/>
    <property type="molecule type" value="Genomic_DNA"/>
</dbReference>
<evidence type="ECO:0000313" key="10">
    <source>
        <dbReference type="Proteomes" id="UP000266239"/>
    </source>
</evidence>
<dbReference type="SUPFAM" id="SSF52540">
    <property type="entry name" value="P-loop containing nucleoside triphosphate hydrolases"/>
    <property type="match status" value="1"/>
</dbReference>
<evidence type="ECO:0000256" key="6">
    <source>
        <dbReference type="PROSITE-ProRule" id="PRU00283"/>
    </source>
</evidence>
<name>A0A397BST6_APHAT</name>
<evidence type="ECO:0000313" key="9">
    <source>
        <dbReference type="EMBL" id="RHY25799.1"/>
    </source>
</evidence>
<comment type="caution">
    <text evidence="6">Lacks conserved residue(s) required for the propagation of feature annotation.</text>
</comment>
<dbReference type="Pfam" id="PF00225">
    <property type="entry name" value="Kinesin"/>
    <property type="match status" value="1"/>
</dbReference>
<keyword evidence="4" id="KW-0067">ATP-binding</keyword>
<evidence type="ECO:0000256" key="4">
    <source>
        <dbReference type="ARBA" id="ARBA00022840"/>
    </source>
</evidence>
<keyword evidence="2" id="KW-0963">Cytoplasm</keyword>
<feature type="domain" description="Kinesin motor" evidence="8">
    <location>
        <begin position="1"/>
        <end position="112"/>
    </location>
</feature>
<dbReference type="InterPro" id="IPR036961">
    <property type="entry name" value="Kinesin_motor_dom_sf"/>
</dbReference>